<dbReference type="GO" id="GO:0046872">
    <property type="term" value="F:metal ion binding"/>
    <property type="evidence" value="ECO:0007669"/>
    <property type="project" value="UniProtKB-KW"/>
</dbReference>
<evidence type="ECO:0000256" key="3">
    <source>
        <dbReference type="ARBA" id="ARBA00023004"/>
    </source>
</evidence>
<dbReference type="PROSITE" id="PS51296">
    <property type="entry name" value="RIESKE"/>
    <property type="match status" value="1"/>
</dbReference>
<dbReference type="InterPro" id="IPR017941">
    <property type="entry name" value="Rieske_2Fe-2S"/>
</dbReference>
<dbReference type="AlphaFoldDB" id="A0A0S2I1C7"/>
<organism evidence="6 7">
    <name type="scientific">Salinivirga cyanobacteriivorans</name>
    <dbReference type="NCBI Taxonomy" id="1307839"/>
    <lineage>
        <taxon>Bacteria</taxon>
        <taxon>Pseudomonadati</taxon>
        <taxon>Bacteroidota</taxon>
        <taxon>Bacteroidia</taxon>
        <taxon>Bacteroidales</taxon>
        <taxon>Salinivirgaceae</taxon>
        <taxon>Salinivirga</taxon>
    </lineage>
</organism>
<dbReference type="OrthoDB" id="1121472at2"/>
<keyword evidence="7" id="KW-1185">Reference proteome</keyword>
<dbReference type="Proteomes" id="UP000064893">
    <property type="component" value="Chromosome"/>
</dbReference>
<evidence type="ECO:0000313" key="6">
    <source>
        <dbReference type="EMBL" id="ALO16062.1"/>
    </source>
</evidence>
<keyword evidence="3" id="KW-0408">Iron</keyword>
<sequence length="141" mass="16095">MKNTKLVQFLLFGVALLILLQCKDDQNPVPETNVNITIDINSAEFNDLVPGSYKYITGGVSGILLYRKNFSDFSALERTCPYEAEYGTRVSVDPENELYLQCDTCQSRFYIENGMVTQGPSEFPLKSYNTNFDGRYLRIYN</sequence>
<keyword evidence="1" id="KW-0001">2Fe-2S</keyword>
<dbReference type="RefSeq" id="WP_057953466.1">
    <property type="nucleotide sequence ID" value="NZ_CP013118.1"/>
</dbReference>
<proteinExistence type="predicted"/>
<keyword evidence="4" id="KW-0411">Iron-sulfur</keyword>
<evidence type="ECO:0000256" key="4">
    <source>
        <dbReference type="ARBA" id="ARBA00023014"/>
    </source>
</evidence>
<dbReference type="Gene3D" id="2.102.10.10">
    <property type="entry name" value="Rieske [2Fe-2S] iron-sulphur domain"/>
    <property type="match status" value="1"/>
</dbReference>
<feature type="domain" description="Rieske" evidence="5">
    <location>
        <begin position="40"/>
        <end position="139"/>
    </location>
</feature>
<dbReference type="EMBL" id="CP013118">
    <property type="protein sequence ID" value="ALO16062.1"/>
    <property type="molecule type" value="Genomic_DNA"/>
</dbReference>
<accession>A0A0S2I1C7</accession>
<name>A0A0S2I1C7_9BACT</name>
<dbReference type="InterPro" id="IPR036922">
    <property type="entry name" value="Rieske_2Fe-2S_sf"/>
</dbReference>
<evidence type="ECO:0000259" key="5">
    <source>
        <dbReference type="PROSITE" id="PS51296"/>
    </source>
</evidence>
<evidence type="ECO:0000256" key="1">
    <source>
        <dbReference type="ARBA" id="ARBA00022714"/>
    </source>
</evidence>
<gene>
    <name evidence="6" type="ORF">L21SP5_02435</name>
</gene>
<keyword evidence="2" id="KW-0479">Metal-binding</keyword>
<dbReference type="STRING" id="1307839.L21SP5_02435"/>
<dbReference type="KEGG" id="blq:L21SP5_02435"/>
<dbReference type="SUPFAM" id="SSF50022">
    <property type="entry name" value="ISP domain"/>
    <property type="match status" value="1"/>
</dbReference>
<protein>
    <recommendedName>
        <fullName evidence="5">Rieske domain-containing protein</fullName>
    </recommendedName>
</protein>
<evidence type="ECO:0000256" key="2">
    <source>
        <dbReference type="ARBA" id="ARBA00022723"/>
    </source>
</evidence>
<dbReference type="GO" id="GO:0051537">
    <property type="term" value="F:2 iron, 2 sulfur cluster binding"/>
    <property type="evidence" value="ECO:0007669"/>
    <property type="project" value="UniProtKB-KW"/>
</dbReference>
<reference evidence="6 7" key="1">
    <citation type="submission" date="2015-11" db="EMBL/GenBank/DDBJ databases">
        <title>Description and complete genome sequence of a novel strain predominating in hypersaline microbial mats and representing a new family of the Bacteriodetes phylum.</title>
        <authorList>
            <person name="Spring S."/>
            <person name="Bunk B."/>
            <person name="Sproer C."/>
            <person name="Klenk H.-P."/>
        </authorList>
    </citation>
    <scope>NUCLEOTIDE SEQUENCE [LARGE SCALE GENOMIC DNA]</scope>
    <source>
        <strain evidence="6 7">L21-Spi-D4</strain>
    </source>
</reference>
<evidence type="ECO:0000313" key="7">
    <source>
        <dbReference type="Proteomes" id="UP000064893"/>
    </source>
</evidence>